<reference evidence="6 7" key="1">
    <citation type="submission" date="2015-11" db="EMBL/GenBank/DDBJ databases">
        <title>Genome-wide analysis reveals the secondary metabolome in Streptomyces kanasensis ZX01.</title>
        <authorList>
            <person name="Zhang G."/>
            <person name="Han L."/>
            <person name="Feng J."/>
            <person name="Zhang X."/>
        </authorList>
    </citation>
    <scope>NUCLEOTIDE SEQUENCE [LARGE SCALE GENOMIC DNA]</scope>
    <source>
        <strain evidence="6 7">ZX01</strain>
    </source>
</reference>
<organism evidence="6 7">
    <name type="scientific">Streptomyces kanasensis</name>
    <dbReference type="NCBI Taxonomy" id="936756"/>
    <lineage>
        <taxon>Bacteria</taxon>
        <taxon>Bacillati</taxon>
        <taxon>Actinomycetota</taxon>
        <taxon>Actinomycetes</taxon>
        <taxon>Kitasatosporales</taxon>
        <taxon>Streptomycetaceae</taxon>
        <taxon>Streptomyces</taxon>
    </lineage>
</organism>
<feature type="compositionally biased region" description="Basic and acidic residues" evidence="2">
    <location>
        <begin position="127"/>
        <end position="136"/>
    </location>
</feature>
<evidence type="ECO:0000256" key="3">
    <source>
        <dbReference type="SAM" id="SignalP"/>
    </source>
</evidence>
<comment type="caution">
    <text evidence="6">The sequence shown here is derived from an EMBL/GenBank/DDBJ whole genome shotgun (WGS) entry which is preliminary data.</text>
</comment>
<feature type="compositionally biased region" description="Low complexity" evidence="2">
    <location>
        <begin position="224"/>
        <end position="256"/>
    </location>
</feature>
<dbReference type="InterPro" id="IPR015510">
    <property type="entry name" value="PGRP"/>
</dbReference>
<feature type="region of interest" description="Disordered" evidence="2">
    <location>
        <begin position="117"/>
        <end position="158"/>
    </location>
</feature>
<keyword evidence="7" id="KW-1185">Reference proteome</keyword>
<dbReference type="Pfam" id="PF01510">
    <property type="entry name" value="Amidase_2"/>
    <property type="match status" value="1"/>
</dbReference>
<evidence type="ECO:0000259" key="5">
    <source>
        <dbReference type="SMART" id="SM00701"/>
    </source>
</evidence>
<keyword evidence="3" id="KW-0732">Signal</keyword>
<dbReference type="InterPro" id="IPR002502">
    <property type="entry name" value="Amidase_domain"/>
</dbReference>
<evidence type="ECO:0000256" key="1">
    <source>
        <dbReference type="ARBA" id="ARBA00007553"/>
    </source>
</evidence>
<sequence length="573" mass="57948">MRSIRIPLIGVAVAVTTASSPALAMPLSPAHAATAAPTASTAPPSVKAADDTPDPGATRSLPLVPLPGDERSTAPGGGAARGLPRQEVDPFSMIGVVWDDPDAELHGTVQVRTRATGTGAWSPWQDLETHQGDHGADPGSAEARSTAVRGGTAPLWVGDSDGVEVRVLPEPAEDRAGRAPALPGGLRAELVDPGGDPAPEPGTDDPTAQDAPPDPAADVNTGQGATADPDPATGPATDAGPGTATDPATDPASDADPATDTDTDTGTDADQNTDPASDTDTGADADADADQGAEEVADGPADEAVDPPTEVEESADHSIDPDAVAPVSGAALSPEETAASAANSELGASLGAVELPEMTEAEWEAAGPAAAYAAPRPGIVTRKGWGADEKLREPSFLYTKSVQVAFVHHSATGNNYTCAQAPSVLRGIYRYHVKSMGWRDLGYNFAVDKCGKIYEGRAGGVAKAVQGAHTLGFNTNSTGIAVLGSYGGTTPPAKAVTGVAKLTAWKLGLYSKDPKGKSTLVSGGGNRYAKGTKVKLNTISGHRDGYSTECPGAKLYGKLGTIRTAAATYQGRS</sequence>
<dbReference type="EMBL" id="LNSV01000047">
    <property type="protein sequence ID" value="KUH37410.1"/>
    <property type="molecule type" value="Genomic_DNA"/>
</dbReference>
<evidence type="ECO:0000313" key="6">
    <source>
        <dbReference type="EMBL" id="KUH37410.1"/>
    </source>
</evidence>
<comment type="similarity">
    <text evidence="1">Belongs to the N-acetylmuramoyl-L-alanine amidase 2 family.</text>
</comment>
<accession>A0A100Y4D2</accession>
<feature type="domain" description="Peptidoglycan recognition protein family" evidence="5">
    <location>
        <begin position="377"/>
        <end position="525"/>
    </location>
</feature>
<dbReference type="SMART" id="SM00701">
    <property type="entry name" value="PGRP"/>
    <property type="match status" value="1"/>
</dbReference>
<evidence type="ECO:0000313" key="7">
    <source>
        <dbReference type="Proteomes" id="UP000054011"/>
    </source>
</evidence>
<dbReference type="SUPFAM" id="SSF55846">
    <property type="entry name" value="N-acetylmuramoyl-L-alanine amidase-like"/>
    <property type="match status" value="1"/>
</dbReference>
<name>A0A100Y4D2_9ACTN</name>
<dbReference type="STRING" id="936756.ATE80_18345"/>
<feature type="compositionally biased region" description="Low complexity" evidence="2">
    <location>
        <begin position="30"/>
        <end position="47"/>
    </location>
</feature>
<feature type="chain" id="PRO_5039168414" evidence="3">
    <location>
        <begin position="25"/>
        <end position="573"/>
    </location>
</feature>
<dbReference type="RefSeq" id="WP_058943308.1">
    <property type="nucleotide sequence ID" value="NZ_LNSV01000047.1"/>
</dbReference>
<dbReference type="SMART" id="SM00644">
    <property type="entry name" value="Ami_2"/>
    <property type="match status" value="1"/>
</dbReference>
<gene>
    <name evidence="6" type="ORF">ATE80_18345</name>
</gene>
<protein>
    <submittedName>
        <fullName evidence="6">N-acetylmuramoyl-L-alanine amidase</fullName>
    </submittedName>
</protein>
<dbReference type="CDD" id="cd06583">
    <property type="entry name" value="PGRP"/>
    <property type="match status" value="1"/>
</dbReference>
<feature type="compositionally biased region" description="Acidic residues" evidence="2">
    <location>
        <begin position="257"/>
        <end position="267"/>
    </location>
</feature>
<dbReference type="Gene3D" id="3.40.80.10">
    <property type="entry name" value="Peptidoglycan recognition protein-like"/>
    <property type="match status" value="1"/>
</dbReference>
<dbReference type="InterPro" id="IPR036505">
    <property type="entry name" value="Amidase/PGRP_sf"/>
</dbReference>
<dbReference type="PANTHER" id="PTHR11022">
    <property type="entry name" value="PEPTIDOGLYCAN RECOGNITION PROTEIN"/>
    <property type="match status" value="1"/>
</dbReference>
<dbReference type="GO" id="GO:0009253">
    <property type="term" value="P:peptidoglycan catabolic process"/>
    <property type="evidence" value="ECO:0007669"/>
    <property type="project" value="InterPro"/>
</dbReference>
<feature type="region of interest" description="Disordered" evidence="2">
    <location>
        <begin position="170"/>
        <end position="343"/>
    </location>
</feature>
<feature type="compositionally biased region" description="Low complexity" evidence="2">
    <location>
        <begin position="268"/>
        <end position="280"/>
    </location>
</feature>
<evidence type="ECO:0000256" key="2">
    <source>
        <dbReference type="SAM" id="MobiDB-lite"/>
    </source>
</evidence>
<dbReference type="PANTHER" id="PTHR11022:SF41">
    <property type="entry name" value="PEPTIDOGLYCAN-RECOGNITION PROTEIN LC-RELATED"/>
    <property type="match status" value="1"/>
</dbReference>
<dbReference type="GO" id="GO:0008270">
    <property type="term" value="F:zinc ion binding"/>
    <property type="evidence" value="ECO:0007669"/>
    <property type="project" value="InterPro"/>
</dbReference>
<dbReference type="GO" id="GO:0008745">
    <property type="term" value="F:N-acetylmuramoyl-L-alanine amidase activity"/>
    <property type="evidence" value="ECO:0007669"/>
    <property type="project" value="InterPro"/>
</dbReference>
<evidence type="ECO:0000259" key="4">
    <source>
        <dbReference type="SMART" id="SM00644"/>
    </source>
</evidence>
<feature type="compositionally biased region" description="Acidic residues" evidence="2">
    <location>
        <begin position="281"/>
        <end position="313"/>
    </location>
</feature>
<dbReference type="AlphaFoldDB" id="A0A100Y4D2"/>
<feature type="signal peptide" evidence="3">
    <location>
        <begin position="1"/>
        <end position="24"/>
    </location>
</feature>
<dbReference type="Proteomes" id="UP000054011">
    <property type="component" value="Unassembled WGS sequence"/>
</dbReference>
<dbReference type="InterPro" id="IPR006619">
    <property type="entry name" value="PGRP_domain_met/bac"/>
</dbReference>
<feature type="region of interest" description="Disordered" evidence="2">
    <location>
        <begin position="30"/>
        <end position="86"/>
    </location>
</feature>
<feature type="domain" description="N-acetylmuramoyl-L-alanine amidase" evidence="4">
    <location>
        <begin position="391"/>
        <end position="552"/>
    </location>
</feature>
<proteinExistence type="inferred from homology"/>